<feature type="compositionally biased region" description="Polar residues" evidence="1">
    <location>
        <begin position="475"/>
        <end position="484"/>
    </location>
</feature>
<feature type="compositionally biased region" description="Polar residues" evidence="1">
    <location>
        <begin position="25"/>
        <end position="43"/>
    </location>
</feature>
<evidence type="ECO:0000313" key="3">
    <source>
        <dbReference type="Proteomes" id="UP001521222"/>
    </source>
</evidence>
<dbReference type="Proteomes" id="UP001521222">
    <property type="component" value="Unassembled WGS sequence"/>
</dbReference>
<organism evidence="2 3">
    <name type="scientific">Nothophoma quercina</name>
    <dbReference type="NCBI Taxonomy" id="749835"/>
    <lineage>
        <taxon>Eukaryota</taxon>
        <taxon>Fungi</taxon>
        <taxon>Dikarya</taxon>
        <taxon>Ascomycota</taxon>
        <taxon>Pezizomycotina</taxon>
        <taxon>Dothideomycetes</taxon>
        <taxon>Pleosporomycetidae</taxon>
        <taxon>Pleosporales</taxon>
        <taxon>Pleosporineae</taxon>
        <taxon>Didymellaceae</taxon>
        <taxon>Nothophoma</taxon>
    </lineage>
</organism>
<gene>
    <name evidence="2" type="ORF">SLS59_000587</name>
</gene>
<comment type="caution">
    <text evidence="2">The sequence shown here is derived from an EMBL/GenBank/DDBJ whole genome shotgun (WGS) entry which is preliminary data.</text>
</comment>
<proteinExistence type="predicted"/>
<protein>
    <submittedName>
        <fullName evidence="2">Uncharacterized protein</fullName>
    </submittedName>
</protein>
<feature type="region of interest" description="Disordered" evidence="1">
    <location>
        <begin position="287"/>
        <end position="306"/>
    </location>
</feature>
<dbReference type="EMBL" id="JAKIXB020000002">
    <property type="protein sequence ID" value="KAL1610950.1"/>
    <property type="molecule type" value="Genomic_DNA"/>
</dbReference>
<accession>A0ABR3S2P2</accession>
<feature type="compositionally biased region" description="Basic and acidic residues" evidence="1">
    <location>
        <begin position="416"/>
        <end position="431"/>
    </location>
</feature>
<feature type="region of interest" description="Disordered" evidence="1">
    <location>
        <begin position="242"/>
        <end position="275"/>
    </location>
</feature>
<feature type="region of interest" description="Disordered" evidence="1">
    <location>
        <begin position="413"/>
        <end position="493"/>
    </location>
</feature>
<feature type="compositionally biased region" description="Basic and acidic residues" evidence="1">
    <location>
        <begin position="440"/>
        <end position="465"/>
    </location>
</feature>
<sequence>MAGRSKKRQASESPSRTVATKKARQTSASVSVRSERGSSNPSASRAKLVFRGHRDPYFPLRNKGATSLPTGDDYMFRIQVISTTTVVNADVFKKAVQGLVKICFPQDVLEEIGIEVVTQHMRNEDAPEPNIAKMTGVFRFEMIHRIVWMLAEYLDTPAKVEASVKAIMAASATLHGMKISEGVLDDVISSLNNLRDQVPSGSTERLANSTDIEIPSFRIPDGDTTGSNNGGSMLEEDGIENETMANTPGNDVEGNVGPPPSISKKHGRHKDPEKRFESAVKASVNGNHTPIVAEPPASIRNSRNGKASKISTSWRWDIKDNMNIDEVSSHFRRTSDLFAYHALPIARRALGSHAKRKEIRQEMEKMLTNIPDDEFERWVESFVKLEAGDLTILERVSVDVECASHQVVSATAAPVDLRRSRDERTDTRSDVNDVTSHSQSEVKREVDADKQMVETISQERADADATKTVQGPAADTNSSSLQDNGHNRKHAPAPVVDIVWGSAPLDLSNVKQTVQKMTDAISKRTSMKSTASPHSDGTTTIQSLQDLQQKLIFILTDRRSESHPFRKRTVCDQKLLPWALANIAAFPELQNQSLVFVNIMPHTLYGPNQEHLFQAIRSILGETLDDVKKLGFLEKYLRQLAFDHKPSFPELRNTPLVRACERESGSRW</sequence>
<name>A0ABR3S2P2_9PLEO</name>
<feature type="region of interest" description="Disordered" evidence="1">
    <location>
        <begin position="1"/>
        <end position="45"/>
    </location>
</feature>
<evidence type="ECO:0000256" key="1">
    <source>
        <dbReference type="SAM" id="MobiDB-lite"/>
    </source>
</evidence>
<keyword evidence="3" id="KW-1185">Reference proteome</keyword>
<reference evidence="2 3" key="1">
    <citation type="submission" date="2024-02" db="EMBL/GenBank/DDBJ databases">
        <title>De novo assembly and annotation of 12 fungi associated with fruit tree decline syndrome in Ontario, Canada.</title>
        <authorList>
            <person name="Sulman M."/>
            <person name="Ellouze W."/>
            <person name="Ilyukhin E."/>
        </authorList>
    </citation>
    <scope>NUCLEOTIDE SEQUENCE [LARGE SCALE GENOMIC DNA]</scope>
    <source>
        <strain evidence="2 3">M97-236</strain>
    </source>
</reference>
<evidence type="ECO:0000313" key="2">
    <source>
        <dbReference type="EMBL" id="KAL1610950.1"/>
    </source>
</evidence>